<dbReference type="Pfam" id="PF11009">
    <property type="entry name" value="BrxC"/>
    <property type="match status" value="1"/>
</dbReference>
<dbReference type="Proteomes" id="UP000032726">
    <property type="component" value="Chromosome"/>
</dbReference>
<accession>A0A0D5YWF2</accession>
<dbReference type="HOGENOM" id="CLU_153787_0_0_10"/>
<organism evidence="1 2">
    <name type="scientific">Flagellimonas lutaonensis</name>
    <dbReference type="NCBI Taxonomy" id="516051"/>
    <lineage>
        <taxon>Bacteria</taxon>
        <taxon>Pseudomonadati</taxon>
        <taxon>Bacteroidota</taxon>
        <taxon>Flavobacteriia</taxon>
        <taxon>Flavobacteriales</taxon>
        <taxon>Flavobacteriaceae</taxon>
        <taxon>Flagellimonas</taxon>
    </lineage>
</organism>
<dbReference type="InterPro" id="IPR036249">
    <property type="entry name" value="Thioredoxin-like_sf"/>
</dbReference>
<dbReference type="KEGG" id="mlt:VC82_3006"/>
<name>A0A0D5YWF2_9FLAO</name>
<gene>
    <name evidence="1" type="ORF">VC82_3006</name>
</gene>
<proteinExistence type="predicted"/>
<evidence type="ECO:0000313" key="1">
    <source>
        <dbReference type="EMBL" id="AKA36550.1"/>
    </source>
</evidence>
<dbReference type="AlphaFoldDB" id="A0A0D5YWF2"/>
<dbReference type="STRING" id="516051.VC82_3006"/>
<dbReference type="RefSeq" id="WP_045803067.1">
    <property type="nucleotide sequence ID" value="NZ_CP011071.1"/>
</dbReference>
<dbReference type="OrthoDB" id="677051at2"/>
<protein>
    <submittedName>
        <fullName evidence="1">Pyridoxamine 5'-phosphate oxidase</fullName>
    </submittedName>
</protein>
<dbReference type="PATRIC" id="fig|516051.4.peg.3083"/>
<evidence type="ECO:0000313" key="2">
    <source>
        <dbReference type="Proteomes" id="UP000032726"/>
    </source>
</evidence>
<sequence>MVLFDALFGKSGNSETARTLPWIPLETSGQIDDIKKNSVERPQVIFKHSTTCGISRMVLNGFQKSYPFSAEEADLYYLDLHAHRNISNRVAEEFQVVHQSPQLLVVKNEKVVFHTSHGAITEVDLDRFLQP</sequence>
<keyword evidence="2" id="KW-1185">Reference proteome</keyword>
<reference evidence="1 2" key="1">
    <citation type="submission" date="2015-03" db="EMBL/GenBank/DDBJ databases">
        <title>Complete genome sequence of Muricauda lutaonensis CC-HSB-11T, isolated from a coastal hot spring.</title>
        <authorList>
            <person name="Kim K.M."/>
        </authorList>
    </citation>
    <scope>NUCLEOTIDE SEQUENCE [LARGE SCALE GENOMIC DNA]</scope>
    <source>
        <strain evidence="1 2">CC-HSB-11</strain>
    </source>
</reference>
<dbReference type="InterPro" id="IPR022551">
    <property type="entry name" value="BrxC"/>
</dbReference>
<dbReference type="EMBL" id="CP011071">
    <property type="protein sequence ID" value="AKA36550.1"/>
    <property type="molecule type" value="Genomic_DNA"/>
</dbReference>
<dbReference type="NCBIfam" id="TIGR04019">
    <property type="entry name" value="B_thiol_YtxJ"/>
    <property type="match status" value="1"/>
</dbReference>
<dbReference type="SUPFAM" id="SSF52833">
    <property type="entry name" value="Thioredoxin-like"/>
    <property type="match status" value="1"/>
</dbReference>
<dbReference type="Gene3D" id="3.40.30.10">
    <property type="entry name" value="Glutaredoxin"/>
    <property type="match status" value="1"/>
</dbReference>